<keyword evidence="2" id="KW-0964">Secreted</keyword>
<sequence>RAVLFMNEENGPRGGIKYAEVAQETNEKHIIALESDAGGFSPRGFGVSATAPVLEQFRAWLPLFPQNTISYINNGGGGADIGPLRKAVGTPTIGFIPDSQRMFDLHHSRLDVFETVNRRELELGTASIASLIYLIDKYGLREAAQ</sequence>
<protein>
    <recommendedName>
        <fullName evidence="12">Peptidase M28 domain-containing protein</fullName>
    </recommendedName>
</protein>
<dbReference type="GO" id="GO:0006508">
    <property type="term" value="P:proteolysis"/>
    <property type="evidence" value="ECO:0007669"/>
    <property type="project" value="UniProtKB-KW"/>
</dbReference>
<dbReference type="PANTHER" id="PTHR12053">
    <property type="entry name" value="PROTEASE FAMILY M28 PLASMA GLUTAMATE CARBOXYPEPTIDASE-RELATED"/>
    <property type="match status" value="1"/>
</dbReference>
<keyword evidence="3" id="KW-0645">Protease</keyword>
<evidence type="ECO:0008006" key="12">
    <source>
        <dbReference type="Google" id="ProtNLM"/>
    </source>
</evidence>
<gene>
    <name evidence="11" type="ORF">METZ01_LOCUS460915</name>
</gene>
<evidence type="ECO:0000256" key="2">
    <source>
        <dbReference type="ARBA" id="ARBA00022525"/>
    </source>
</evidence>
<evidence type="ECO:0000256" key="10">
    <source>
        <dbReference type="ARBA" id="ARBA00023180"/>
    </source>
</evidence>
<comment type="subcellular location">
    <subcellularLocation>
        <location evidence="1">Secreted</location>
    </subcellularLocation>
</comment>
<reference evidence="11" key="1">
    <citation type="submission" date="2018-05" db="EMBL/GenBank/DDBJ databases">
        <authorList>
            <person name="Lanie J.A."/>
            <person name="Ng W.-L."/>
            <person name="Kazmierczak K.M."/>
            <person name="Andrzejewski T.M."/>
            <person name="Davidsen T.M."/>
            <person name="Wayne K.J."/>
            <person name="Tettelin H."/>
            <person name="Glass J.I."/>
            <person name="Rusch D."/>
            <person name="Podicherti R."/>
            <person name="Tsui H.-C.T."/>
            <person name="Winkler M.E."/>
        </authorList>
    </citation>
    <scope>NUCLEOTIDE SEQUENCE</scope>
</reference>
<evidence type="ECO:0000256" key="9">
    <source>
        <dbReference type="ARBA" id="ARBA00023145"/>
    </source>
</evidence>
<keyword evidence="7" id="KW-0862">Zinc</keyword>
<dbReference type="Gene3D" id="3.40.630.10">
    <property type="entry name" value="Zn peptidases"/>
    <property type="match status" value="1"/>
</dbReference>
<dbReference type="AlphaFoldDB" id="A0A383AKG3"/>
<evidence type="ECO:0000256" key="1">
    <source>
        <dbReference type="ARBA" id="ARBA00004613"/>
    </source>
</evidence>
<keyword evidence="5" id="KW-0732">Signal</keyword>
<dbReference type="GO" id="GO:0043171">
    <property type="term" value="P:peptide catabolic process"/>
    <property type="evidence" value="ECO:0007669"/>
    <property type="project" value="TreeGrafter"/>
</dbReference>
<keyword evidence="6" id="KW-0378">Hydrolase</keyword>
<accession>A0A383AKG3</accession>
<dbReference type="GO" id="GO:0070573">
    <property type="term" value="F:metallodipeptidase activity"/>
    <property type="evidence" value="ECO:0007669"/>
    <property type="project" value="InterPro"/>
</dbReference>
<organism evidence="11">
    <name type="scientific">marine metagenome</name>
    <dbReference type="NCBI Taxonomy" id="408172"/>
    <lineage>
        <taxon>unclassified sequences</taxon>
        <taxon>metagenomes</taxon>
        <taxon>ecological metagenomes</taxon>
    </lineage>
</organism>
<dbReference type="SUPFAM" id="SSF53187">
    <property type="entry name" value="Zn-dependent exopeptidases"/>
    <property type="match status" value="1"/>
</dbReference>
<evidence type="ECO:0000256" key="6">
    <source>
        <dbReference type="ARBA" id="ARBA00022801"/>
    </source>
</evidence>
<keyword evidence="10" id="KW-0325">Glycoprotein</keyword>
<evidence type="ECO:0000256" key="3">
    <source>
        <dbReference type="ARBA" id="ARBA00022670"/>
    </source>
</evidence>
<proteinExistence type="predicted"/>
<evidence type="ECO:0000256" key="5">
    <source>
        <dbReference type="ARBA" id="ARBA00022729"/>
    </source>
</evidence>
<dbReference type="GO" id="GO:0005615">
    <property type="term" value="C:extracellular space"/>
    <property type="evidence" value="ECO:0007669"/>
    <property type="project" value="TreeGrafter"/>
</dbReference>
<evidence type="ECO:0000256" key="7">
    <source>
        <dbReference type="ARBA" id="ARBA00022833"/>
    </source>
</evidence>
<dbReference type="EMBL" id="UINC01192761">
    <property type="protein sequence ID" value="SVE08061.1"/>
    <property type="molecule type" value="Genomic_DNA"/>
</dbReference>
<keyword evidence="8" id="KW-0482">Metalloprotease</keyword>
<dbReference type="GO" id="GO:0046872">
    <property type="term" value="F:metal ion binding"/>
    <property type="evidence" value="ECO:0007669"/>
    <property type="project" value="UniProtKB-KW"/>
</dbReference>
<keyword evidence="9" id="KW-0865">Zymogen</keyword>
<name>A0A383AKG3_9ZZZZ</name>
<evidence type="ECO:0000256" key="8">
    <source>
        <dbReference type="ARBA" id="ARBA00023049"/>
    </source>
</evidence>
<evidence type="ECO:0000256" key="4">
    <source>
        <dbReference type="ARBA" id="ARBA00022723"/>
    </source>
</evidence>
<feature type="non-terminal residue" evidence="11">
    <location>
        <position position="1"/>
    </location>
</feature>
<dbReference type="InterPro" id="IPR039866">
    <property type="entry name" value="CPQ"/>
</dbReference>
<evidence type="ECO:0000313" key="11">
    <source>
        <dbReference type="EMBL" id="SVE08061.1"/>
    </source>
</evidence>
<dbReference type="PANTHER" id="PTHR12053:SF3">
    <property type="entry name" value="CARBOXYPEPTIDASE Q"/>
    <property type="match status" value="1"/>
</dbReference>
<keyword evidence="4" id="KW-0479">Metal-binding</keyword>